<reference evidence="2 3" key="1">
    <citation type="journal article" date="2016" name="Nat. Commun.">
        <title>Thousands of microbial genomes shed light on interconnected biogeochemical processes in an aquifer system.</title>
        <authorList>
            <person name="Anantharaman K."/>
            <person name="Brown C.T."/>
            <person name="Hug L.A."/>
            <person name="Sharon I."/>
            <person name="Castelle C.J."/>
            <person name="Probst A.J."/>
            <person name="Thomas B.C."/>
            <person name="Singh A."/>
            <person name="Wilkins M.J."/>
            <person name="Karaoz U."/>
            <person name="Brodie E.L."/>
            <person name="Williams K.H."/>
            <person name="Hubbard S.S."/>
            <person name="Banfield J.F."/>
        </authorList>
    </citation>
    <scope>NUCLEOTIDE SEQUENCE [LARGE SCALE GENOMIC DNA]</scope>
</reference>
<dbReference type="InterPro" id="IPR029044">
    <property type="entry name" value="Nucleotide-diphossugar_trans"/>
</dbReference>
<evidence type="ECO:0000313" key="2">
    <source>
        <dbReference type="EMBL" id="OGF41362.1"/>
    </source>
</evidence>
<dbReference type="GO" id="GO:0006487">
    <property type="term" value="P:protein N-linked glycosylation"/>
    <property type="evidence" value="ECO:0007669"/>
    <property type="project" value="TreeGrafter"/>
</dbReference>
<sequence length="249" mass="29097">MLVEFCLPILNEEQILEKSVLKLFKYCTEKKFDFDWRIIILINASTDNSLKISQKLHSQHGDKISFSEISQMGRGNALKIYWSQSKADIVSYMDIDLAVSLDNILDLINPIIKDGYDLVIGSRMLPDSKIERSFIRELSSQGYTFCSRIILGHNFSDMQCGFKAIRTEKFKIIAHNIKNYKWFFDTELIIFSKLNKFKIKEIPVDWSENRYEQRKSKVNIARDSFKFICNLIKLRLRILFPVRGGSVKS</sequence>
<protein>
    <recommendedName>
        <fullName evidence="1">Glycosyltransferase 2-like domain-containing protein</fullName>
    </recommendedName>
</protein>
<comment type="caution">
    <text evidence="2">The sequence shown here is derived from an EMBL/GenBank/DDBJ whole genome shotgun (WGS) entry which is preliminary data.</text>
</comment>
<organism evidence="2 3">
    <name type="scientific">Candidatus Falkowbacteria bacterium RIFOXYD2_FULL_34_120</name>
    <dbReference type="NCBI Taxonomy" id="1798007"/>
    <lineage>
        <taxon>Bacteria</taxon>
        <taxon>Candidatus Falkowiibacteriota</taxon>
    </lineage>
</organism>
<dbReference type="InterPro" id="IPR001173">
    <property type="entry name" value="Glyco_trans_2-like"/>
</dbReference>
<gene>
    <name evidence="2" type="ORF">A2531_07180</name>
</gene>
<dbReference type="Pfam" id="PF00535">
    <property type="entry name" value="Glycos_transf_2"/>
    <property type="match status" value="1"/>
</dbReference>
<name>A0A1F5TQR9_9BACT</name>
<dbReference type="Proteomes" id="UP000177579">
    <property type="component" value="Unassembled WGS sequence"/>
</dbReference>
<dbReference type="PANTHER" id="PTHR10859">
    <property type="entry name" value="GLYCOSYL TRANSFERASE"/>
    <property type="match status" value="1"/>
</dbReference>
<evidence type="ECO:0000259" key="1">
    <source>
        <dbReference type="Pfam" id="PF00535"/>
    </source>
</evidence>
<dbReference type="AlphaFoldDB" id="A0A1F5TQR9"/>
<dbReference type="Gene3D" id="3.90.550.10">
    <property type="entry name" value="Spore Coat Polysaccharide Biosynthesis Protein SpsA, Chain A"/>
    <property type="match status" value="1"/>
</dbReference>
<dbReference type="SUPFAM" id="SSF53448">
    <property type="entry name" value="Nucleotide-diphospho-sugar transferases"/>
    <property type="match status" value="1"/>
</dbReference>
<dbReference type="EMBL" id="MFGO01000010">
    <property type="protein sequence ID" value="OGF41362.1"/>
    <property type="molecule type" value="Genomic_DNA"/>
</dbReference>
<feature type="domain" description="Glycosyltransferase 2-like" evidence="1">
    <location>
        <begin position="6"/>
        <end position="170"/>
    </location>
</feature>
<proteinExistence type="predicted"/>
<dbReference type="PANTHER" id="PTHR10859:SF91">
    <property type="entry name" value="DOLICHYL-PHOSPHATE BETA-GLUCOSYLTRANSFERASE"/>
    <property type="match status" value="1"/>
</dbReference>
<evidence type="ECO:0000313" key="3">
    <source>
        <dbReference type="Proteomes" id="UP000177579"/>
    </source>
</evidence>
<accession>A0A1F5TQR9</accession>